<dbReference type="OrthoDB" id="9767934at2"/>
<dbReference type="PANTHER" id="PTHR36837:SF2">
    <property type="entry name" value="POLY(3-HYDROXYALKANOATE) POLYMERASE SUBUNIT PHAC"/>
    <property type="match status" value="1"/>
</dbReference>
<protein>
    <submittedName>
        <fullName evidence="2">Polyhydroxyalkanoate synthase</fullName>
    </submittedName>
</protein>
<dbReference type="InterPro" id="IPR051321">
    <property type="entry name" value="PHA/PHB_synthase"/>
</dbReference>
<proteinExistence type="predicted"/>
<name>A0A0V8HBM0_9BACI</name>
<dbReference type="SUPFAM" id="SSF53474">
    <property type="entry name" value="alpha/beta-Hydrolases"/>
    <property type="match status" value="1"/>
</dbReference>
<gene>
    <name evidence="2" type="ORF">GA0061094_3664</name>
</gene>
<dbReference type="Gene3D" id="3.40.50.1820">
    <property type="entry name" value="alpha/beta hydrolase"/>
    <property type="match status" value="1"/>
</dbReference>
<dbReference type="AlphaFoldDB" id="A0A0V8HBM0"/>
<keyword evidence="3" id="KW-1185">Reference proteome</keyword>
<dbReference type="PANTHER" id="PTHR36837">
    <property type="entry name" value="POLY(3-HYDROXYALKANOATE) POLYMERASE SUBUNIT PHAC"/>
    <property type="match status" value="1"/>
</dbReference>
<dbReference type="EMBL" id="FMAU01000005">
    <property type="protein sequence ID" value="SCC28154.1"/>
    <property type="molecule type" value="Genomic_DNA"/>
</dbReference>
<dbReference type="InterPro" id="IPR000073">
    <property type="entry name" value="AB_hydrolase_1"/>
</dbReference>
<evidence type="ECO:0000313" key="2">
    <source>
        <dbReference type="EMBL" id="SCC28154.1"/>
    </source>
</evidence>
<feature type="domain" description="AB hydrolase-1" evidence="1">
    <location>
        <begin position="83"/>
        <end position="328"/>
    </location>
</feature>
<sequence>MEDNLDLLKEIERWKGFFSTISMNEEWKPNFPREAIWKKGTCTLWHYRQEEPNGKIPMFLLYSPINKPSILDLTKDYSMVGGFLEEGYDVYLFEFGAPSQEDRSIGLEEYLFQYIDQAIKQMLVHSGQAKMSLAGFCLGGTLAAIYASLRPDIVKNLLLFVTPVDFQSVPEFSEWIEALKSGELDFRPLIEQSGTIPAHVMKAGMRLLTSPVYFSPYLSLLTKSYDPGHAYYWYRFNQWTNDHIPMTGAFALDITEYFVKRNVLLNGGFELGGETVDLKNITSNMYMISSRYDQMVPSDISSPLMTLVSSRDTHLELVEGGHASLIKNSISQHLKEWLGERA</sequence>
<evidence type="ECO:0000259" key="1">
    <source>
        <dbReference type="Pfam" id="PF00561"/>
    </source>
</evidence>
<dbReference type="Pfam" id="PF00561">
    <property type="entry name" value="Abhydrolase_1"/>
    <property type="match status" value="1"/>
</dbReference>
<accession>A0A0V8HBM0</accession>
<reference evidence="3" key="1">
    <citation type="submission" date="2016-08" db="EMBL/GenBank/DDBJ databases">
        <authorList>
            <person name="Varghese N."/>
            <person name="Submissions Spin"/>
        </authorList>
    </citation>
    <scope>NUCLEOTIDE SEQUENCE [LARGE SCALE GENOMIC DNA]</scope>
    <source>
        <strain evidence="3">SGD-1123</strain>
    </source>
</reference>
<organism evidence="2 3">
    <name type="scientific">[Bacillus] enclensis</name>
    <dbReference type="NCBI Taxonomy" id="1402860"/>
    <lineage>
        <taxon>Bacteria</taxon>
        <taxon>Bacillati</taxon>
        <taxon>Bacillota</taxon>
        <taxon>Bacilli</taxon>
        <taxon>Bacillales</taxon>
        <taxon>Bacillaceae</taxon>
        <taxon>Rossellomorea</taxon>
    </lineage>
</organism>
<dbReference type="InterPro" id="IPR029058">
    <property type="entry name" value="AB_hydrolase_fold"/>
</dbReference>
<dbReference type="RefSeq" id="WP_058299588.1">
    <property type="nucleotide sequence ID" value="NZ_FMAU01000005.1"/>
</dbReference>
<evidence type="ECO:0000313" key="3">
    <source>
        <dbReference type="Proteomes" id="UP000181997"/>
    </source>
</evidence>
<dbReference type="Proteomes" id="UP000181997">
    <property type="component" value="Unassembled WGS sequence"/>
</dbReference>